<dbReference type="Pfam" id="PF00078">
    <property type="entry name" value="RVT_1"/>
    <property type="match status" value="1"/>
</dbReference>
<keyword evidence="3" id="KW-0695">RNA-directed DNA polymerase</keyword>
<evidence type="ECO:0000256" key="1">
    <source>
        <dbReference type="SAM" id="MobiDB-lite"/>
    </source>
</evidence>
<dbReference type="PANTHER" id="PTHR33116:SF81">
    <property type="entry name" value="RNA-DIRECTED DNA POLYMERASE"/>
    <property type="match status" value="1"/>
</dbReference>
<feature type="compositionally biased region" description="Basic and acidic residues" evidence="1">
    <location>
        <begin position="270"/>
        <end position="303"/>
    </location>
</feature>
<dbReference type="EMBL" id="BKCJ010000163">
    <property type="protein sequence ID" value="GEU30517.1"/>
    <property type="molecule type" value="Genomic_DNA"/>
</dbReference>
<dbReference type="CDD" id="cd01650">
    <property type="entry name" value="RT_nLTR_like"/>
    <property type="match status" value="1"/>
</dbReference>
<accession>A0A6L2J218</accession>
<dbReference type="PANTHER" id="PTHR33116">
    <property type="entry name" value="REVERSE TRANSCRIPTASE ZINC-BINDING DOMAIN-CONTAINING PROTEIN-RELATED-RELATED"/>
    <property type="match status" value="1"/>
</dbReference>
<keyword evidence="3" id="KW-0808">Transferase</keyword>
<dbReference type="InterPro" id="IPR043502">
    <property type="entry name" value="DNA/RNA_pol_sf"/>
</dbReference>
<evidence type="ECO:0000313" key="3">
    <source>
        <dbReference type="EMBL" id="GEU30517.1"/>
    </source>
</evidence>
<name>A0A6L2J218_TANCI</name>
<gene>
    <name evidence="3" type="ORF">Tci_002495</name>
</gene>
<proteinExistence type="predicted"/>
<dbReference type="InterPro" id="IPR000477">
    <property type="entry name" value="RT_dom"/>
</dbReference>
<feature type="region of interest" description="Disordered" evidence="1">
    <location>
        <begin position="270"/>
        <end position="334"/>
    </location>
</feature>
<organism evidence="3">
    <name type="scientific">Tanacetum cinerariifolium</name>
    <name type="common">Dalmatian daisy</name>
    <name type="synonym">Chrysanthemum cinerariifolium</name>
    <dbReference type="NCBI Taxonomy" id="118510"/>
    <lineage>
        <taxon>Eukaryota</taxon>
        <taxon>Viridiplantae</taxon>
        <taxon>Streptophyta</taxon>
        <taxon>Embryophyta</taxon>
        <taxon>Tracheophyta</taxon>
        <taxon>Spermatophyta</taxon>
        <taxon>Magnoliopsida</taxon>
        <taxon>eudicotyledons</taxon>
        <taxon>Gunneridae</taxon>
        <taxon>Pentapetalae</taxon>
        <taxon>asterids</taxon>
        <taxon>campanulids</taxon>
        <taxon>Asterales</taxon>
        <taxon>Asteraceae</taxon>
        <taxon>Asteroideae</taxon>
        <taxon>Anthemideae</taxon>
        <taxon>Anthemidinae</taxon>
        <taxon>Tanacetum</taxon>
    </lineage>
</organism>
<feature type="region of interest" description="Disordered" evidence="1">
    <location>
        <begin position="215"/>
        <end position="235"/>
    </location>
</feature>
<keyword evidence="3" id="KW-0548">Nucleotidyltransferase</keyword>
<feature type="compositionally biased region" description="Polar residues" evidence="1">
    <location>
        <begin position="321"/>
        <end position="334"/>
    </location>
</feature>
<feature type="region of interest" description="Disordered" evidence="1">
    <location>
        <begin position="69"/>
        <end position="115"/>
    </location>
</feature>
<feature type="compositionally biased region" description="Polar residues" evidence="1">
    <location>
        <begin position="82"/>
        <end position="115"/>
    </location>
</feature>
<dbReference type="AlphaFoldDB" id="A0A6L2J218"/>
<evidence type="ECO:0000259" key="2">
    <source>
        <dbReference type="PROSITE" id="PS50878"/>
    </source>
</evidence>
<dbReference type="GO" id="GO:0003964">
    <property type="term" value="F:RNA-directed DNA polymerase activity"/>
    <property type="evidence" value="ECO:0007669"/>
    <property type="project" value="UniProtKB-KW"/>
</dbReference>
<protein>
    <submittedName>
        <fullName evidence="3">RNA-directed DNA polymerase, eukaryota, reverse transcriptase zinc-binding domain protein</fullName>
    </submittedName>
</protein>
<reference evidence="3" key="1">
    <citation type="journal article" date="2019" name="Sci. Rep.">
        <title>Draft genome of Tanacetum cinerariifolium, the natural source of mosquito coil.</title>
        <authorList>
            <person name="Yamashiro T."/>
            <person name="Shiraishi A."/>
            <person name="Satake H."/>
            <person name="Nakayama K."/>
        </authorList>
    </citation>
    <scope>NUCLEOTIDE SEQUENCE</scope>
</reference>
<feature type="domain" description="Reverse transcriptase" evidence="2">
    <location>
        <begin position="601"/>
        <end position="873"/>
    </location>
</feature>
<dbReference type="PROSITE" id="PS50878">
    <property type="entry name" value="RT_POL"/>
    <property type="match status" value="1"/>
</dbReference>
<comment type="caution">
    <text evidence="3">The sequence shown here is derived from an EMBL/GenBank/DDBJ whole genome shotgun (WGS) entry which is preliminary data.</text>
</comment>
<dbReference type="InterPro" id="IPR036691">
    <property type="entry name" value="Endo/exonu/phosph_ase_sf"/>
</dbReference>
<sequence>MGSKDLWQTCNKHGTVADVYIARKLLEIGRRFALVRFLMVTNTGSLIDDLNKIWIETYHLFAAMNRFERKPKDSPKPIPKPTSTHSHNQPKPASHSSHANPNRSYATTLNGKSSQNHVPKETVILKSVTLYVSDLIKTCDMRNVILVKVKDLMNVLSRLKLVVFPLMLGLLTYKKIACNCGEPLFVDEDPHDNVTMGREFAGWVPDIEVMDSLSGKNSEMGISDDHDDANSENGAQDVEECEIRETNEVNEENVVNTHHFLWADDDVNIAKDHDDSSSRNQPKESQKKIPTETSEAPKGDSETISKPPGFENFKPKKHQNSHQTSSSFRGAKSSRATRSIMNVMSFNSYGMGAGKCKANSKLCNKHNISFLGNQETHSLMVDPFKVKCLWENFQFDYTVSPSSGRSDGLVSVWDPNTFTKLNAFPYENLLIVEGNWISTHMHCYMVNVYAPQDDRKKESLWHHILDFKEDFSPTPFKLYNSWILHKHLHTIVTDFWEQHVADFGSNLIVGFKNKTKTLKTIIKEWSRNRISPQAREKEDLINKLKEFGAANVRGSVSEAEIRNAIRDCRSDKSRGPDWFTFAFYKKIWDTIKDDSTVFVQDLFNTGILPQGCNTSFIALIPKISNPMVISDFRTISLIGAQYKIIAKVMENRLAQVIDSVISHEQSAFIKNRQILDGPLMVNEVIKWCNRKKAKLMVFKIDFEKAFNSVSWDYLFQVMCFMGFSEKWIRWIKVCLYSATSSVLVNGSPTREFHINRGLLQGDPLSPFFIILMEGLHVAVEDAISVGLYRGFTVNTSTLSHFFFVDDALFIGEWSRANIKSMASILECFHRVSGLKINFHKSNLTGVGVPFEERWDPILDKFSKCLSKWKSSPLSIGGRTTLLSSVLGAIGTYYFSLFPMPANVNNKLESLRSNFFWGSDVNGKKILWISWILVLASKEKGGLGIGSLYSLNHALIQKWRWRFFNNPQALWVLLIKAIHGEHGDGSSFYNYVRDQGVWGKIVRSINSMHEKDCTISDCWNNGWDLSWSRPITSGTNAHHLITLYNMLATCSLTDIEDTWTWSLGSPSFTVKSTRDHIDNCILPDVVVWKQDGTVIFLKRSTFLFGELFMIVYQLGGISVTKGLIWNRLPVQFVTPVLKQQTILYGSAPLQQPFGKRFLFGWI</sequence>
<dbReference type="SUPFAM" id="SSF56672">
    <property type="entry name" value="DNA/RNA polymerases"/>
    <property type="match status" value="1"/>
</dbReference>
<dbReference type="Gene3D" id="3.60.10.10">
    <property type="entry name" value="Endonuclease/exonuclease/phosphatase"/>
    <property type="match status" value="1"/>
</dbReference>